<keyword evidence="2" id="KW-1185">Reference proteome</keyword>
<accession>A0A0C3NHX1</accession>
<dbReference type="AlphaFoldDB" id="A0A0C3NHX1"/>
<dbReference type="Proteomes" id="UP000054217">
    <property type="component" value="Unassembled WGS sequence"/>
</dbReference>
<evidence type="ECO:0000313" key="2">
    <source>
        <dbReference type="Proteomes" id="UP000054217"/>
    </source>
</evidence>
<reference evidence="1 2" key="1">
    <citation type="submission" date="2014-04" db="EMBL/GenBank/DDBJ databases">
        <authorList>
            <consortium name="DOE Joint Genome Institute"/>
            <person name="Kuo A."/>
            <person name="Kohler A."/>
            <person name="Costa M.D."/>
            <person name="Nagy L.G."/>
            <person name="Floudas D."/>
            <person name="Copeland A."/>
            <person name="Barry K.W."/>
            <person name="Cichocki N."/>
            <person name="Veneault-Fourrey C."/>
            <person name="LaButti K."/>
            <person name="Lindquist E.A."/>
            <person name="Lipzen A."/>
            <person name="Lundell T."/>
            <person name="Morin E."/>
            <person name="Murat C."/>
            <person name="Sun H."/>
            <person name="Tunlid A."/>
            <person name="Henrissat B."/>
            <person name="Grigoriev I.V."/>
            <person name="Hibbett D.S."/>
            <person name="Martin F."/>
            <person name="Nordberg H.P."/>
            <person name="Cantor M.N."/>
            <person name="Hua S.X."/>
        </authorList>
    </citation>
    <scope>NUCLEOTIDE SEQUENCE [LARGE SCALE GENOMIC DNA]</scope>
    <source>
        <strain evidence="1 2">Marx 270</strain>
    </source>
</reference>
<feature type="non-terminal residue" evidence="1">
    <location>
        <position position="1"/>
    </location>
</feature>
<gene>
    <name evidence="1" type="ORF">M404DRAFT_114415</name>
</gene>
<proteinExistence type="predicted"/>
<reference evidence="2" key="2">
    <citation type="submission" date="2015-01" db="EMBL/GenBank/DDBJ databases">
        <title>Evolutionary Origins and Diversification of the Mycorrhizal Mutualists.</title>
        <authorList>
            <consortium name="DOE Joint Genome Institute"/>
            <consortium name="Mycorrhizal Genomics Consortium"/>
            <person name="Kohler A."/>
            <person name="Kuo A."/>
            <person name="Nagy L.G."/>
            <person name="Floudas D."/>
            <person name="Copeland A."/>
            <person name="Barry K.W."/>
            <person name="Cichocki N."/>
            <person name="Veneault-Fourrey C."/>
            <person name="LaButti K."/>
            <person name="Lindquist E.A."/>
            <person name="Lipzen A."/>
            <person name="Lundell T."/>
            <person name="Morin E."/>
            <person name="Murat C."/>
            <person name="Riley R."/>
            <person name="Ohm R."/>
            <person name="Sun H."/>
            <person name="Tunlid A."/>
            <person name="Henrissat B."/>
            <person name="Grigoriev I.V."/>
            <person name="Hibbett D.S."/>
            <person name="Martin F."/>
        </authorList>
    </citation>
    <scope>NUCLEOTIDE SEQUENCE [LARGE SCALE GENOMIC DNA]</scope>
    <source>
        <strain evidence="2">Marx 270</strain>
    </source>
</reference>
<evidence type="ECO:0000313" key="1">
    <source>
        <dbReference type="EMBL" id="KIN95033.1"/>
    </source>
</evidence>
<dbReference type="OrthoDB" id="2686689at2759"/>
<organism evidence="1 2">
    <name type="scientific">Pisolithus tinctorius Marx 270</name>
    <dbReference type="NCBI Taxonomy" id="870435"/>
    <lineage>
        <taxon>Eukaryota</taxon>
        <taxon>Fungi</taxon>
        <taxon>Dikarya</taxon>
        <taxon>Basidiomycota</taxon>
        <taxon>Agaricomycotina</taxon>
        <taxon>Agaricomycetes</taxon>
        <taxon>Agaricomycetidae</taxon>
        <taxon>Boletales</taxon>
        <taxon>Sclerodermatineae</taxon>
        <taxon>Pisolithaceae</taxon>
        <taxon>Pisolithus</taxon>
    </lineage>
</organism>
<protein>
    <submittedName>
        <fullName evidence="1">Uncharacterized protein</fullName>
    </submittedName>
</protein>
<dbReference type="HOGENOM" id="CLU_199240_0_0_1"/>
<sequence length="61" mass="7065">ELACILGISHMTLWQTMQKHGLKQSYTVLSNDDLDVVVRAFRKHKAESGFHYLLRHLCHMG</sequence>
<name>A0A0C3NHX1_PISTI</name>
<feature type="non-terminal residue" evidence="1">
    <location>
        <position position="61"/>
    </location>
</feature>
<dbReference type="EMBL" id="KN832078">
    <property type="protein sequence ID" value="KIN95033.1"/>
    <property type="molecule type" value="Genomic_DNA"/>
</dbReference>
<dbReference type="InParanoid" id="A0A0C3NHX1"/>